<dbReference type="EMBL" id="CP042305">
    <property type="protein sequence ID" value="QDZ14752.1"/>
    <property type="molecule type" value="Genomic_DNA"/>
</dbReference>
<feature type="domain" description="MgtC/SapB/SrpB/YhiD N-terminal" evidence="8">
    <location>
        <begin position="19"/>
        <end position="146"/>
    </location>
</feature>
<dbReference type="RefSeq" id="WP_146319938.1">
    <property type="nucleotide sequence ID" value="NZ_CP042305.1"/>
</dbReference>
<dbReference type="Proteomes" id="UP000320216">
    <property type="component" value="Chromosome"/>
</dbReference>
<keyword evidence="3" id="KW-1003">Cell membrane</keyword>
<evidence type="ECO:0000256" key="6">
    <source>
        <dbReference type="ARBA" id="ARBA00023136"/>
    </source>
</evidence>
<dbReference type="PRINTS" id="PR01837">
    <property type="entry name" value="MGTCSAPBPROT"/>
</dbReference>
<keyword evidence="4 7" id="KW-0812">Transmembrane</keyword>
<evidence type="ECO:0000256" key="4">
    <source>
        <dbReference type="ARBA" id="ARBA00022692"/>
    </source>
</evidence>
<sequence length="234" mass="24475">MTHAIPVFEGQGWLQVGELGLAFLLSALVGLERQLRGKSAGLRTQAIVGTASALFLLVGKYGFTDVLSDHVVLDPSRVAAQIVSGIGFLGAGLILTRRGAVRGLTTAASVWETAAIGMAAGAGLWLLAVAVTALHFVVAYGLTAFARVLPRGRDAQLQLEVVYREGRGILRSVLGSITSGGWVVSRVDHRVAEEGVTAMVLELNGPDDTHRLLEALAGIAGVDSVQLLSESDLE</sequence>
<organism evidence="9 10">
    <name type="scientific">Humibacter ginsenosidimutans</name>
    <dbReference type="NCBI Taxonomy" id="2599293"/>
    <lineage>
        <taxon>Bacteria</taxon>
        <taxon>Bacillati</taxon>
        <taxon>Actinomycetota</taxon>
        <taxon>Actinomycetes</taxon>
        <taxon>Micrococcales</taxon>
        <taxon>Microbacteriaceae</taxon>
        <taxon>Humibacter</taxon>
    </lineage>
</organism>
<name>A0A5B8M594_9MICO</name>
<dbReference type="InterPro" id="IPR049177">
    <property type="entry name" value="MgtC_SapB_SrpB_YhiD_N"/>
</dbReference>
<comment type="similarity">
    <text evidence="2">Belongs to the MgtC/SapB family.</text>
</comment>
<dbReference type="InterPro" id="IPR003416">
    <property type="entry name" value="MgtC/SapB/SrpB/YhiD_fam"/>
</dbReference>
<feature type="transmembrane region" description="Helical" evidence="7">
    <location>
        <begin position="133"/>
        <end position="149"/>
    </location>
</feature>
<dbReference type="PANTHER" id="PTHR33778">
    <property type="entry name" value="PROTEIN MGTC"/>
    <property type="match status" value="1"/>
</dbReference>
<keyword evidence="6 7" id="KW-0472">Membrane</keyword>
<evidence type="ECO:0000256" key="2">
    <source>
        <dbReference type="ARBA" id="ARBA00009298"/>
    </source>
</evidence>
<evidence type="ECO:0000256" key="1">
    <source>
        <dbReference type="ARBA" id="ARBA00004651"/>
    </source>
</evidence>
<evidence type="ECO:0000256" key="3">
    <source>
        <dbReference type="ARBA" id="ARBA00022475"/>
    </source>
</evidence>
<comment type="subcellular location">
    <subcellularLocation>
        <location evidence="1">Cell membrane</location>
        <topology evidence="1">Multi-pass membrane protein</topology>
    </subcellularLocation>
</comment>
<evidence type="ECO:0000259" key="8">
    <source>
        <dbReference type="Pfam" id="PF02308"/>
    </source>
</evidence>
<dbReference type="KEGG" id="huw:FPZ11_08275"/>
<protein>
    <submittedName>
        <fullName evidence="9">MgtC/SapB family protein</fullName>
    </submittedName>
</protein>
<dbReference type="OrthoDB" id="9811198at2"/>
<reference evidence="9 10" key="1">
    <citation type="submission" date="2019-07" db="EMBL/GenBank/DDBJ databases">
        <title>Full genome sequence of Humibacter sp. WJ7-1.</title>
        <authorList>
            <person name="Im W.-T."/>
        </authorList>
    </citation>
    <scope>NUCLEOTIDE SEQUENCE [LARGE SCALE GENOMIC DNA]</scope>
    <source>
        <strain evidence="9 10">WJ7-1</strain>
    </source>
</reference>
<evidence type="ECO:0000256" key="7">
    <source>
        <dbReference type="SAM" id="Phobius"/>
    </source>
</evidence>
<evidence type="ECO:0000313" key="9">
    <source>
        <dbReference type="EMBL" id="QDZ14752.1"/>
    </source>
</evidence>
<feature type="transmembrane region" description="Helical" evidence="7">
    <location>
        <begin position="40"/>
        <end position="58"/>
    </location>
</feature>
<proteinExistence type="inferred from homology"/>
<dbReference type="PANTHER" id="PTHR33778:SF1">
    <property type="entry name" value="MAGNESIUM TRANSPORTER YHID-RELATED"/>
    <property type="match status" value="1"/>
</dbReference>
<dbReference type="Pfam" id="PF02308">
    <property type="entry name" value="MgtC"/>
    <property type="match status" value="1"/>
</dbReference>
<feature type="transmembrane region" description="Helical" evidence="7">
    <location>
        <begin position="78"/>
        <end position="96"/>
    </location>
</feature>
<gene>
    <name evidence="9" type="ORF">FPZ11_08275</name>
</gene>
<dbReference type="GO" id="GO:0005886">
    <property type="term" value="C:plasma membrane"/>
    <property type="evidence" value="ECO:0007669"/>
    <property type="project" value="UniProtKB-SubCell"/>
</dbReference>
<accession>A0A5B8M594</accession>
<feature type="transmembrane region" description="Helical" evidence="7">
    <location>
        <begin position="12"/>
        <end position="31"/>
    </location>
</feature>
<keyword evidence="5 7" id="KW-1133">Transmembrane helix</keyword>
<evidence type="ECO:0000313" key="10">
    <source>
        <dbReference type="Proteomes" id="UP000320216"/>
    </source>
</evidence>
<dbReference type="AlphaFoldDB" id="A0A5B8M594"/>
<keyword evidence="10" id="KW-1185">Reference proteome</keyword>
<evidence type="ECO:0000256" key="5">
    <source>
        <dbReference type="ARBA" id="ARBA00022989"/>
    </source>
</evidence>